<protein>
    <recommendedName>
        <fullName evidence="3">Sigma-54 factor interaction domain-containing protein</fullName>
    </recommendedName>
</protein>
<name>A0AA36Y3I5_9FIRM</name>
<comment type="caution">
    <text evidence="4">The sequence shown here is derived from an EMBL/GenBank/DDBJ whole genome shotgun (WGS) entry which is preliminary data.</text>
</comment>
<proteinExistence type="predicted"/>
<keyword evidence="1" id="KW-0547">Nucleotide-binding</keyword>
<dbReference type="SUPFAM" id="SSF55785">
    <property type="entry name" value="PYP-like sensor domain (PAS domain)"/>
    <property type="match status" value="1"/>
</dbReference>
<dbReference type="AlphaFoldDB" id="A0AA36Y3I5"/>
<dbReference type="Pfam" id="PF00158">
    <property type="entry name" value="Sigma54_activat"/>
    <property type="match status" value="1"/>
</dbReference>
<dbReference type="Gene3D" id="1.10.8.60">
    <property type="match status" value="1"/>
</dbReference>
<dbReference type="InterPro" id="IPR002197">
    <property type="entry name" value="HTH_Fis"/>
</dbReference>
<dbReference type="PANTHER" id="PTHR32071">
    <property type="entry name" value="TRANSCRIPTIONAL REGULATORY PROTEIN"/>
    <property type="match status" value="1"/>
</dbReference>
<dbReference type="CDD" id="cd00130">
    <property type="entry name" value="PAS"/>
    <property type="match status" value="1"/>
</dbReference>
<gene>
    <name evidence="4" type="ORF">HMPREF9623_01683</name>
</gene>
<dbReference type="Proteomes" id="UP000018466">
    <property type="component" value="Unassembled WGS sequence"/>
</dbReference>
<dbReference type="GeneID" id="86941414"/>
<evidence type="ECO:0000259" key="3">
    <source>
        <dbReference type="PROSITE" id="PS50045"/>
    </source>
</evidence>
<dbReference type="Gene3D" id="3.40.50.300">
    <property type="entry name" value="P-loop containing nucleotide triphosphate hydrolases"/>
    <property type="match status" value="1"/>
</dbReference>
<dbReference type="InterPro" id="IPR000014">
    <property type="entry name" value="PAS"/>
</dbReference>
<dbReference type="InterPro" id="IPR027417">
    <property type="entry name" value="P-loop_NTPase"/>
</dbReference>
<dbReference type="PROSITE" id="PS50045">
    <property type="entry name" value="SIGMA54_INTERACT_4"/>
    <property type="match status" value="1"/>
</dbReference>
<dbReference type="RefSeq" id="WP_009533515.1">
    <property type="nucleotide sequence ID" value="NZ_JH590864.1"/>
</dbReference>
<dbReference type="GO" id="GO:0005524">
    <property type="term" value="F:ATP binding"/>
    <property type="evidence" value="ECO:0007669"/>
    <property type="project" value="UniProtKB-KW"/>
</dbReference>
<dbReference type="GO" id="GO:0000156">
    <property type="term" value="F:phosphorelay response regulator activity"/>
    <property type="evidence" value="ECO:0007669"/>
    <property type="project" value="InterPro"/>
</dbReference>
<feature type="domain" description="Sigma-54 factor interaction" evidence="3">
    <location>
        <begin position="314"/>
        <end position="532"/>
    </location>
</feature>
<organism evidence="4 5">
    <name type="scientific">Stomatobaculum longum</name>
    <dbReference type="NCBI Taxonomy" id="796942"/>
    <lineage>
        <taxon>Bacteria</taxon>
        <taxon>Bacillati</taxon>
        <taxon>Bacillota</taxon>
        <taxon>Clostridia</taxon>
        <taxon>Lachnospirales</taxon>
        <taxon>Lachnospiraceae</taxon>
        <taxon>Stomatobaculum</taxon>
    </lineage>
</organism>
<evidence type="ECO:0000313" key="4">
    <source>
        <dbReference type="EMBL" id="EHO15772.1"/>
    </source>
</evidence>
<dbReference type="InterPro" id="IPR035965">
    <property type="entry name" value="PAS-like_dom_sf"/>
</dbReference>
<evidence type="ECO:0000256" key="2">
    <source>
        <dbReference type="ARBA" id="ARBA00022840"/>
    </source>
</evidence>
<reference evidence="4 5" key="1">
    <citation type="submission" date="2011-10" db="EMBL/GenBank/DDBJ databases">
        <title>The Genome Sequence of Lachnospiraceae bacterium ACC2.</title>
        <authorList>
            <consortium name="The Broad Institute Genome Sequencing Platform"/>
            <person name="Earl A."/>
            <person name="Ward D."/>
            <person name="Feldgarden M."/>
            <person name="Gevers D."/>
            <person name="Sizova M."/>
            <person name="Hazen A."/>
            <person name="Epstein S."/>
            <person name="Young S.K."/>
            <person name="Zeng Q."/>
            <person name="Gargeya S."/>
            <person name="Fitzgerald M."/>
            <person name="Haas B."/>
            <person name="Abouelleil A."/>
            <person name="Alvarado L."/>
            <person name="Arachchi H.M."/>
            <person name="Berlin A."/>
            <person name="Brown A."/>
            <person name="Chapman S.B."/>
            <person name="Chen Z."/>
            <person name="Dunbar C."/>
            <person name="Freedman E."/>
            <person name="Gearin G."/>
            <person name="Goldberg J."/>
            <person name="Griggs A."/>
            <person name="Gujja S."/>
            <person name="Heiman D."/>
            <person name="Howarth C."/>
            <person name="Larson L."/>
            <person name="Lui A."/>
            <person name="MacDonald P.J.P."/>
            <person name="Montmayeur A."/>
            <person name="Murphy C."/>
            <person name="Neiman D."/>
            <person name="Pearson M."/>
            <person name="Priest M."/>
            <person name="Roberts A."/>
            <person name="Saif S."/>
            <person name="Shea T."/>
            <person name="Shenoy N."/>
            <person name="Sisk P."/>
            <person name="Stolte C."/>
            <person name="Sykes S."/>
            <person name="Wortman J."/>
            <person name="Nusbaum C."/>
            <person name="Birren B."/>
        </authorList>
    </citation>
    <scope>NUCLEOTIDE SEQUENCE [LARGE SCALE GENOMIC DNA]</scope>
    <source>
        <strain evidence="4 5">ACC2</strain>
    </source>
</reference>
<dbReference type="GO" id="GO:0043565">
    <property type="term" value="F:sequence-specific DNA binding"/>
    <property type="evidence" value="ECO:0007669"/>
    <property type="project" value="InterPro"/>
</dbReference>
<accession>A0AA36Y3I5</accession>
<dbReference type="SUPFAM" id="SSF159800">
    <property type="entry name" value="PrpR receptor domain-like"/>
    <property type="match status" value="1"/>
</dbReference>
<dbReference type="PANTHER" id="PTHR32071:SF57">
    <property type="entry name" value="C4-DICARBOXYLATE TRANSPORT TRANSCRIPTIONAL REGULATORY PROTEIN DCTD"/>
    <property type="match status" value="1"/>
</dbReference>
<dbReference type="Gene3D" id="3.40.50.10660">
    <property type="entry name" value="PrpR receptor domain-like"/>
    <property type="match status" value="1"/>
</dbReference>
<dbReference type="GO" id="GO:0006355">
    <property type="term" value="P:regulation of DNA-templated transcription"/>
    <property type="evidence" value="ECO:0007669"/>
    <property type="project" value="InterPro"/>
</dbReference>
<dbReference type="Pfam" id="PF02954">
    <property type="entry name" value="HTH_8"/>
    <property type="match status" value="1"/>
</dbReference>
<dbReference type="EMBL" id="AGEL01000014">
    <property type="protein sequence ID" value="EHO15772.1"/>
    <property type="molecule type" value="Genomic_DNA"/>
</dbReference>
<dbReference type="SUPFAM" id="SSF52540">
    <property type="entry name" value="P-loop containing nucleoside triphosphate hydrolases"/>
    <property type="match status" value="1"/>
</dbReference>
<dbReference type="Pfam" id="PF00989">
    <property type="entry name" value="PAS"/>
    <property type="match status" value="1"/>
</dbReference>
<dbReference type="InterPro" id="IPR002078">
    <property type="entry name" value="Sigma_54_int"/>
</dbReference>
<sequence length="612" mass="68395">MNSYKICFLGYPGLTEMAKKTIEDMKLSDTEFMLRDCTPGTLREVLGEAVSNGFEVFVGGGSNYAKFKQISTLYIQELQVTEIDYLIALKKAESCGHNPAIVLYKYSQPVDISLLSQLLGKDVGLLVYEDILELRDLIEKSVYDVLIGTTVVRDYALQCGRQYVLAYTGDKTIRSAIMRARNTAAFIRKEQRFSTINRALIQDTNIGIIISNENGYITMINRKAEEYLGVDSGVAKGRLLAELQKNLVPRAQRASEFFCVIQGVRLRCTQQVLLVKGELIGHFTTLRIDNSRLATLQKEKLALQTELAYQWHDMITESSVMKKAINYGKTISDSTLPCAIVGEQGTHKKLFAECLHSGSTRAKKPLLILNLSTISVNDAGRHLLGCSDPMEPHTGLLEMANGGTVVLRNLNHSNPAVQSCLLDAVTYHQITPTGGYKKIGLDIRFVTVIDTPIDMGEINTGLFSLLTTQIINVPAIRDRKEDIVPLFEREIELCTNKPLRLKRFERATSLLRWYEWLGNLSEIQAAASRLASMHLETSNLTQSSVYRAVIDSIGKEKLIQQATDYYEASDKSDEAFALMVNNMCDYAGMTLAEVADQLGMSRTTLWRKMGEK</sequence>
<dbReference type="InterPro" id="IPR013767">
    <property type="entry name" value="PAS_fold"/>
</dbReference>
<dbReference type="Gene3D" id="3.30.450.20">
    <property type="entry name" value="PAS domain"/>
    <property type="match status" value="1"/>
</dbReference>
<keyword evidence="5" id="KW-1185">Reference proteome</keyword>
<dbReference type="InterPro" id="IPR010524">
    <property type="entry name" value="Sig_transdc_resp-reg_PrpR_N"/>
</dbReference>
<keyword evidence="2" id="KW-0067">ATP-binding</keyword>
<dbReference type="Gene3D" id="3.40.50.2300">
    <property type="match status" value="1"/>
</dbReference>
<evidence type="ECO:0000256" key="1">
    <source>
        <dbReference type="ARBA" id="ARBA00022741"/>
    </source>
</evidence>
<evidence type="ECO:0000313" key="5">
    <source>
        <dbReference type="Proteomes" id="UP000018466"/>
    </source>
</evidence>
<dbReference type="Pfam" id="PF06506">
    <property type="entry name" value="PrpR_N"/>
    <property type="match status" value="1"/>
</dbReference>